<organism evidence="2 3">
    <name type="scientific">Polychaeton citri CBS 116435</name>
    <dbReference type="NCBI Taxonomy" id="1314669"/>
    <lineage>
        <taxon>Eukaryota</taxon>
        <taxon>Fungi</taxon>
        <taxon>Dikarya</taxon>
        <taxon>Ascomycota</taxon>
        <taxon>Pezizomycotina</taxon>
        <taxon>Dothideomycetes</taxon>
        <taxon>Dothideomycetidae</taxon>
        <taxon>Capnodiales</taxon>
        <taxon>Capnodiaceae</taxon>
        <taxon>Polychaeton</taxon>
    </lineage>
</organism>
<reference evidence="2" key="1">
    <citation type="journal article" date="2020" name="Stud. Mycol.">
        <title>101 Dothideomycetes genomes: a test case for predicting lifestyles and emergence of pathogens.</title>
        <authorList>
            <person name="Haridas S."/>
            <person name="Albert R."/>
            <person name="Binder M."/>
            <person name="Bloem J."/>
            <person name="Labutti K."/>
            <person name="Salamov A."/>
            <person name="Andreopoulos B."/>
            <person name="Baker S."/>
            <person name="Barry K."/>
            <person name="Bills G."/>
            <person name="Bluhm B."/>
            <person name="Cannon C."/>
            <person name="Castanera R."/>
            <person name="Culley D."/>
            <person name="Daum C."/>
            <person name="Ezra D."/>
            <person name="Gonzalez J."/>
            <person name="Henrissat B."/>
            <person name="Kuo A."/>
            <person name="Liang C."/>
            <person name="Lipzen A."/>
            <person name="Lutzoni F."/>
            <person name="Magnuson J."/>
            <person name="Mondo S."/>
            <person name="Nolan M."/>
            <person name="Ohm R."/>
            <person name="Pangilinan J."/>
            <person name="Park H.-J."/>
            <person name="Ramirez L."/>
            <person name="Alfaro M."/>
            <person name="Sun H."/>
            <person name="Tritt A."/>
            <person name="Yoshinaga Y."/>
            <person name="Zwiers L.-H."/>
            <person name="Turgeon B."/>
            <person name="Goodwin S."/>
            <person name="Spatafora J."/>
            <person name="Crous P."/>
            <person name="Grigoriev I."/>
        </authorList>
    </citation>
    <scope>NUCLEOTIDE SEQUENCE</scope>
    <source>
        <strain evidence="2">CBS 116435</strain>
    </source>
</reference>
<comment type="caution">
    <text evidence="2">The sequence shown here is derived from an EMBL/GenBank/DDBJ whole genome shotgun (WGS) entry which is preliminary data.</text>
</comment>
<gene>
    <name evidence="2" type="ORF">K431DRAFT_289820</name>
</gene>
<dbReference type="CDD" id="cd09917">
    <property type="entry name" value="F-box_SF"/>
    <property type="match status" value="1"/>
</dbReference>
<dbReference type="PROSITE" id="PS50181">
    <property type="entry name" value="FBOX"/>
    <property type="match status" value="1"/>
</dbReference>
<evidence type="ECO:0000259" key="1">
    <source>
        <dbReference type="PROSITE" id="PS50181"/>
    </source>
</evidence>
<accession>A0A9P4PY48</accession>
<dbReference type="InterPro" id="IPR036047">
    <property type="entry name" value="F-box-like_dom_sf"/>
</dbReference>
<dbReference type="InterPro" id="IPR001810">
    <property type="entry name" value="F-box_dom"/>
</dbReference>
<proteinExistence type="predicted"/>
<sequence length="500" mass="56455">MTGFLDLPSEIIAHVFTCLDRSSLYNGRAACKDIRGATFSLFGRRHFQKRGYLLCDHSLRVLENIASHPQLRVYPRHVWFNPDLYTFIQPHYVEQQEDGDFGGQETIGTSHHDMRLHTFRRVVAEHKQLLHSDALTVRLAAIFSKLSNLKVVGMRRSTGYSACGWQRLEIIIGIDPRILGPVPEGPPDALSGPTMLYVAILNAARSSRLKLQRLYTDAVELDCVNHLTLPNDSPSYVCEKLRWLEVNLVKGHLTTKTHAEHTVSDEQQLWGQGLETILSASHRSLHGLDLMVFPDRAQSHMLPPRWNQVESWRRSYPYVVLQRIAKTIQLTSLRRLKLEKLTTSSETLLQLLRPCQQSLQSLKIRDVRLLTGTDTEGNQEARPWGTVFAFLAASCPSLSFVLFHLLRHGSGGVTFERNDPDTESKDAPEPDGAIPVAVYGGPAGGEVFTSFDHITLQIQGLQEVKQRLDKIVETHFYGGSVFSYAMDEDLWHTDTSNAED</sequence>
<dbReference type="EMBL" id="MU003915">
    <property type="protein sequence ID" value="KAF2715958.1"/>
    <property type="molecule type" value="Genomic_DNA"/>
</dbReference>
<feature type="domain" description="F-box" evidence="1">
    <location>
        <begin position="1"/>
        <end position="50"/>
    </location>
</feature>
<protein>
    <recommendedName>
        <fullName evidence="1">F-box domain-containing protein</fullName>
    </recommendedName>
</protein>
<dbReference type="AlphaFoldDB" id="A0A9P4PY48"/>
<keyword evidence="3" id="KW-1185">Reference proteome</keyword>
<dbReference type="OrthoDB" id="5279008at2759"/>
<evidence type="ECO:0000313" key="3">
    <source>
        <dbReference type="Proteomes" id="UP000799441"/>
    </source>
</evidence>
<dbReference type="SUPFAM" id="SSF81383">
    <property type="entry name" value="F-box domain"/>
    <property type="match status" value="1"/>
</dbReference>
<dbReference type="Proteomes" id="UP000799441">
    <property type="component" value="Unassembled WGS sequence"/>
</dbReference>
<evidence type="ECO:0000313" key="2">
    <source>
        <dbReference type="EMBL" id="KAF2715958.1"/>
    </source>
</evidence>
<name>A0A9P4PY48_9PEZI</name>